<dbReference type="GO" id="GO:0005524">
    <property type="term" value="F:ATP binding"/>
    <property type="evidence" value="ECO:0007669"/>
    <property type="project" value="UniProtKB-KW"/>
</dbReference>
<dbReference type="RefSeq" id="WP_064581697.1">
    <property type="nucleotide sequence ID" value="NZ_CP015878.1"/>
</dbReference>
<sequence length="509" mass="57383">MESPFVGYAFLVETLKLKVFPIQRPAVIKPVTRIEPLGRELAVPQRLAPPPGDCCAHVLFALKHEGVNLSVLAQALPQISAATMLAELRKAPSGAYIRKACFLWEAFSGTRLPHDVSPKGAATLLFDPDRYITAPARRDTRWRVDFNGLGTLHYCATVERTPEIEALLALDILAKSREFIGSLPAGMIDRALSWAYLHETHDSFAIEREAPSADKAERFVQLLRQAHERQPLTEDYLVALQNSTISNPFDRAVAFRHEQNHLNNGLRGAAGVTYVPPPPELCRDLMDELMLFANEAPMQIDPLVASGIISFGFVFLHPFMDGNGRLSRFLIHQALCRSGAMSHGLLLPVSVAMKREEQRYLEALQSFSRPAREFWRVLWLDANNLGFEFTGNEGIYRYWDATACVAFTLEMARQALEVELHEETEFLQAYDQIFKAVDIRYDIRGSDLAQLVMMCLSNNGIVSRNRRKQFQYSVPEEVFDFIEERARQVLAGQATKKVDPNESTFLSKS</sequence>
<feature type="binding site" evidence="2">
    <location>
        <begin position="321"/>
        <end position="328"/>
    </location>
    <ligand>
        <name>ATP</name>
        <dbReference type="ChEBI" id="CHEBI:30616"/>
    </ligand>
</feature>
<dbReference type="Pfam" id="PF02661">
    <property type="entry name" value="Fic"/>
    <property type="match status" value="1"/>
</dbReference>
<dbReference type="InterPro" id="IPR003812">
    <property type="entry name" value="Fido"/>
</dbReference>
<keyword evidence="2" id="KW-0067">ATP-binding</keyword>
<proteinExistence type="predicted"/>
<feature type="active site" evidence="1">
    <location>
        <position position="317"/>
    </location>
</feature>
<dbReference type="SUPFAM" id="SSF140931">
    <property type="entry name" value="Fic-like"/>
    <property type="match status" value="1"/>
</dbReference>
<dbReference type="EMBL" id="CP015878">
    <property type="protein sequence ID" value="ANI12801.1"/>
    <property type="molecule type" value="Genomic_DNA"/>
</dbReference>
<dbReference type="PROSITE" id="PS51459">
    <property type="entry name" value="FIDO"/>
    <property type="match status" value="1"/>
</dbReference>
<accession>A0A1A9K5V3</accession>
<reference evidence="4 5" key="1">
    <citation type="submission" date="2016-05" db="EMBL/GenBank/DDBJ databases">
        <title>Genome Sequence of Pseudomonas citronellolis Strain SJTE-3, an Estrogens and Persistent Organic Pollutants degradation strain.</title>
        <authorList>
            <person name="Liang R."/>
        </authorList>
    </citation>
    <scope>NUCLEOTIDE SEQUENCE [LARGE SCALE GENOMIC DNA]</scope>
    <source>
        <strain evidence="4 5">SJTE-3</strain>
    </source>
</reference>
<gene>
    <name evidence="4" type="ORF">A9C11_01900</name>
</gene>
<dbReference type="InterPro" id="IPR040198">
    <property type="entry name" value="Fido_containing"/>
</dbReference>
<dbReference type="PANTHER" id="PTHR13504:SF38">
    <property type="entry name" value="FIDO DOMAIN-CONTAINING PROTEIN"/>
    <property type="match status" value="1"/>
</dbReference>
<evidence type="ECO:0000313" key="4">
    <source>
        <dbReference type="EMBL" id="ANI12801.1"/>
    </source>
</evidence>
<feature type="domain" description="Fido" evidence="3">
    <location>
        <begin position="232"/>
        <end position="382"/>
    </location>
</feature>
<evidence type="ECO:0000259" key="3">
    <source>
        <dbReference type="PROSITE" id="PS51459"/>
    </source>
</evidence>
<name>A0A1A9K5V3_9PSED</name>
<protein>
    <submittedName>
        <fullName evidence="4">Cell filamentation protein Fic</fullName>
    </submittedName>
</protein>
<evidence type="ECO:0000256" key="2">
    <source>
        <dbReference type="PIRSR" id="PIRSR640198-2"/>
    </source>
</evidence>
<evidence type="ECO:0000313" key="5">
    <source>
        <dbReference type="Proteomes" id="UP000077748"/>
    </source>
</evidence>
<dbReference type="Gene3D" id="1.10.3290.10">
    <property type="entry name" value="Fido-like domain"/>
    <property type="match status" value="1"/>
</dbReference>
<evidence type="ECO:0000256" key="1">
    <source>
        <dbReference type="PIRSR" id="PIRSR640198-1"/>
    </source>
</evidence>
<dbReference type="Proteomes" id="UP000077748">
    <property type="component" value="Chromosome"/>
</dbReference>
<organism evidence="4 5">
    <name type="scientific">Pseudomonas citronellolis</name>
    <dbReference type="NCBI Taxonomy" id="53408"/>
    <lineage>
        <taxon>Bacteria</taxon>
        <taxon>Pseudomonadati</taxon>
        <taxon>Pseudomonadota</taxon>
        <taxon>Gammaproteobacteria</taxon>
        <taxon>Pseudomonadales</taxon>
        <taxon>Pseudomonadaceae</taxon>
        <taxon>Pseudomonas</taxon>
    </lineage>
</organism>
<dbReference type="AlphaFoldDB" id="A0A1A9K5V3"/>
<keyword evidence="2" id="KW-0547">Nucleotide-binding</keyword>
<dbReference type="PANTHER" id="PTHR13504">
    <property type="entry name" value="FIDO DOMAIN-CONTAINING PROTEIN DDB_G0283145"/>
    <property type="match status" value="1"/>
</dbReference>
<dbReference type="InterPro" id="IPR036597">
    <property type="entry name" value="Fido-like_dom_sf"/>
</dbReference>